<evidence type="ECO:0000259" key="16">
    <source>
        <dbReference type="PROSITE" id="PS50011"/>
    </source>
</evidence>
<evidence type="ECO:0000256" key="15">
    <source>
        <dbReference type="SAM" id="MobiDB-lite"/>
    </source>
</evidence>
<evidence type="ECO:0000256" key="9">
    <source>
        <dbReference type="ARBA" id="ARBA00022840"/>
    </source>
</evidence>
<feature type="compositionally biased region" description="Low complexity" evidence="15">
    <location>
        <begin position="486"/>
        <end position="515"/>
    </location>
</feature>
<dbReference type="GO" id="GO:0051301">
    <property type="term" value="P:cell division"/>
    <property type="evidence" value="ECO:0007669"/>
    <property type="project" value="UniProtKB-KW"/>
</dbReference>
<dbReference type="Gene3D" id="1.10.510.10">
    <property type="entry name" value="Transferase(Phosphotransferase) domain 1"/>
    <property type="match status" value="1"/>
</dbReference>
<dbReference type="FunFam" id="1.10.510.10:FF:000372">
    <property type="entry name" value="MAP3K epsilon protein kinase 1"/>
    <property type="match status" value="1"/>
</dbReference>
<dbReference type="Pfam" id="PF00069">
    <property type="entry name" value="Pkinase"/>
    <property type="match status" value="1"/>
</dbReference>
<dbReference type="GO" id="GO:0004674">
    <property type="term" value="F:protein serine/threonine kinase activity"/>
    <property type="evidence" value="ECO:0007669"/>
    <property type="project" value="UniProtKB-KW"/>
</dbReference>
<reference evidence="17 18" key="1">
    <citation type="submission" date="2023-11" db="EMBL/GenBank/DDBJ databases">
        <title>Dfirmibasis_genome.</title>
        <authorList>
            <person name="Edelbroek B."/>
            <person name="Kjellin J."/>
            <person name="Jerlstrom-Hultqvist J."/>
            <person name="Soderbom F."/>
        </authorList>
    </citation>
    <scope>NUCLEOTIDE SEQUENCE [LARGE SCALE GENOMIC DNA]</scope>
    <source>
        <strain evidence="17 18">TNS-C-14</strain>
    </source>
</reference>
<keyword evidence="6" id="KW-0808">Transferase</keyword>
<feature type="compositionally biased region" description="Polar residues" evidence="15">
    <location>
        <begin position="427"/>
        <end position="444"/>
    </location>
</feature>
<dbReference type="SMART" id="SM00220">
    <property type="entry name" value="S_TKc"/>
    <property type="match status" value="1"/>
</dbReference>
<dbReference type="FunFam" id="1.25.10.10:FF:000583">
    <property type="entry name" value="MAP3K epsilon protein kinase 1"/>
    <property type="match status" value="1"/>
</dbReference>
<feature type="compositionally biased region" description="Acidic residues" evidence="15">
    <location>
        <begin position="604"/>
        <end position="615"/>
    </location>
</feature>
<keyword evidence="3" id="KW-0963">Cytoplasm</keyword>
<feature type="compositionally biased region" description="Basic residues" evidence="15">
    <location>
        <begin position="313"/>
        <end position="328"/>
    </location>
</feature>
<feature type="compositionally biased region" description="Acidic residues" evidence="15">
    <location>
        <begin position="547"/>
        <end position="557"/>
    </location>
</feature>
<sequence length="1154" mass="128068">MSKQQKEPEEIKKNVTVGNYNLGVVIGKGGFGTVYQGLDIEDGDFVAIKQINLTKIPKDQLQGIMNEIDLLKNLNHANIVKYIKYVKTKDNLYIVLEYVENGSLSGIIKKFGKFPETLVCVYIRQVLEGLVYLHEQGVVHRDIKGANILTTKEGKIKLADFGVATKFDDTSAAAVVGTPYWMAPEIIELNGATTKSDIWSVGCTVIELLTGSPPYYDLGQMPALFRIVQDDCPPLPEGISPPLKDWLMQCFQKDPNLRISAQKLLKHKWIQSIKKKPVENGAGVGSGADSLGAPANIDDIAKNITDYNERINKTSHQRKPSIHPKSPKGKLFLPPPEEEEDEWGDDFSNTPKSIKLPDKKSLLKVNKQPTSPSKQSTNNTPIKPQQKQPTPLKLATPKPPVIENDNDDEWGDDFNTVSDLSKAVGSLNFNSNKSETPKPNTKKPTFSEDDEEDEDGFGNGDDDDDDFGDIPTSIKLNPKFGSNIKGNSSGSANTTGSSSSTNIPKPTTNNNKKLPMSPRQPSSGNVKEGVGHGSTGSKSGGVIIDQWGEDNEEDNDWGDVATVNFDPKVIRKGTVNKPDLSTRLKNRIALSETALSNSSNNNGNDDEDEDIFADDFDDDEDEDFDLDKNLMKDNYARMSSEILKLMNLLTPEQSEEVISSACTQLITMFKENSEQKTLLIRRHGVIPIMEMLEVSNIQSHVLCSILKVVNQIIDKNMEIQENLCLVGGIPAIMKFSGPEYPPSVRLETASFISKMCSTSTLTLQMFIACKGLPILVDFLLSPYAESKRLVWMAVDAIVNVFELQSPTPKNDFCRLFSKCGLLKTLPIVLRDSIADGEAAATYPDKIINLFIMFSAADSVVRKTMSAVEVIRPILDTLSQLMPEQLAKVLKSIKQLSMDHNTLANIQNAGAIRVMVPFLGRRTGAFIAEIHNHVLNTMFHLCRIDPERQYQAAIDGIIPHLQYFITSHSPLNQFALPIICDLAHSKKARQELWKNNGVAFYLSLLEERYWQVNALDSLAVWITDETHKVENIIATNENIKKLIQLFTNAESQSFAGVLEPLLKIIQISIPVNILLGTSNFITKIIDKLGHTNPQVRLNLLKIITSLYECHPNAKKMIQEFKLIPIIQKIANTDKSVLVQKMASKLLEAFNANTVI</sequence>
<dbReference type="SUPFAM" id="SSF56112">
    <property type="entry name" value="Protein kinase-like (PK-like)"/>
    <property type="match status" value="1"/>
</dbReference>
<organism evidence="17 18">
    <name type="scientific">Dictyostelium firmibasis</name>
    <dbReference type="NCBI Taxonomy" id="79012"/>
    <lineage>
        <taxon>Eukaryota</taxon>
        <taxon>Amoebozoa</taxon>
        <taxon>Evosea</taxon>
        <taxon>Eumycetozoa</taxon>
        <taxon>Dictyostelia</taxon>
        <taxon>Dictyosteliales</taxon>
        <taxon>Dictyosteliaceae</taxon>
        <taxon>Dictyostelium</taxon>
    </lineage>
</organism>
<dbReference type="GO" id="GO:0005524">
    <property type="term" value="F:ATP binding"/>
    <property type="evidence" value="ECO:0007669"/>
    <property type="project" value="UniProtKB-UniRule"/>
</dbReference>
<dbReference type="PROSITE" id="PS00108">
    <property type="entry name" value="PROTEIN_KINASE_ST"/>
    <property type="match status" value="1"/>
</dbReference>
<dbReference type="GO" id="GO:0005737">
    <property type="term" value="C:cytoplasm"/>
    <property type="evidence" value="ECO:0007669"/>
    <property type="project" value="TreeGrafter"/>
</dbReference>
<dbReference type="CDD" id="cd06627">
    <property type="entry name" value="STKc_Cdc7_like"/>
    <property type="match status" value="1"/>
</dbReference>
<dbReference type="InterPro" id="IPR008271">
    <property type="entry name" value="Ser/Thr_kinase_AS"/>
</dbReference>
<keyword evidence="18" id="KW-1185">Reference proteome</keyword>
<dbReference type="FunFam" id="3.30.200.20:FF:000042">
    <property type="entry name" value="Aurora kinase A"/>
    <property type="match status" value="1"/>
</dbReference>
<feature type="region of interest" description="Disordered" evidence="15">
    <location>
        <begin position="595"/>
        <end position="615"/>
    </location>
</feature>
<evidence type="ECO:0000256" key="13">
    <source>
        <dbReference type="ARBA" id="ARBA00048679"/>
    </source>
</evidence>
<proteinExistence type="predicted"/>
<dbReference type="AlphaFoldDB" id="A0AAN7TYW1"/>
<dbReference type="SUPFAM" id="SSF48371">
    <property type="entry name" value="ARM repeat"/>
    <property type="match status" value="1"/>
</dbReference>
<comment type="caution">
    <text evidence="17">The sequence shown here is derived from an EMBL/GenBank/DDBJ whole genome shotgun (WGS) entry which is preliminary data.</text>
</comment>
<evidence type="ECO:0000256" key="1">
    <source>
        <dbReference type="ARBA" id="ARBA00004267"/>
    </source>
</evidence>
<feature type="compositionally biased region" description="Low complexity" evidence="15">
    <location>
        <begin position="380"/>
        <end position="396"/>
    </location>
</feature>
<dbReference type="PANTHER" id="PTHR48012">
    <property type="entry name" value="STERILE20-LIKE KINASE, ISOFORM B-RELATED"/>
    <property type="match status" value="1"/>
</dbReference>
<evidence type="ECO:0000313" key="17">
    <source>
        <dbReference type="EMBL" id="KAK5577840.1"/>
    </source>
</evidence>
<dbReference type="SMART" id="SM00185">
    <property type="entry name" value="ARM"/>
    <property type="match status" value="3"/>
</dbReference>
<dbReference type="InterPro" id="IPR050629">
    <property type="entry name" value="STE20/SPS1-PAK"/>
</dbReference>
<evidence type="ECO:0000313" key="18">
    <source>
        <dbReference type="Proteomes" id="UP001344447"/>
    </source>
</evidence>
<evidence type="ECO:0000256" key="4">
    <source>
        <dbReference type="ARBA" id="ARBA00022527"/>
    </source>
</evidence>
<comment type="catalytic activity">
    <reaction evidence="13">
        <text>L-seryl-[protein] + ATP = O-phospho-L-seryl-[protein] + ADP + H(+)</text>
        <dbReference type="Rhea" id="RHEA:17989"/>
        <dbReference type="Rhea" id="RHEA-COMP:9863"/>
        <dbReference type="Rhea" id="RHEA-COMP:11604"/>
        <dbReference type="ChEBI" id="CHEBI:15378"/>
        <dbReference type="ChEBI" id="CHEBI:29999"/>
        <dbReference type="ChEBI" id="CHEBI:30616"/>
        <dbReference type="ChEBI" id="CHEBI:83421"/>
        <dbReference type="ChEBI" id="CHEBI:456216"/>
        <dbReference type="EC" id="2.7.11.1"/>
    </reaction>
</comment>
<protein>
    <recommendedName>
        <fullName evidence="2">non-specific serine/threonine protein kinase</fullName>
        <ecNumber evidence="2">2.7.11.1</ecNumber>
    </recommendedName>
</protein>
<dbReference type="InterPro" id="IPR011989">
    <property type="entry name" value="ARM-like"/>
</dbReference>
<keyword evidence="9 14" id="KW-0067">ATP-binding</keyword>
<comment type="subcellular location">
    <subcellularLocation>
        <location evidence="1">Cytoplasm</location>
        <location evidence="1">Cytoskeleton</location>
        <location evidence="1">Microtubule organizing center</location>
    </subcellularLocation>
</comment>
<dbReference type="InterPro" id="IPR011009">
    <property type="entry name" value="Kinase-like_dom_sf"/>
</dbReference>
<accession>A0AAN7TYW1</accession>
<dbReference type="InterPro" id="IPR000225">
    <property type="entry name" value="Armadillo"/>
</dbReference>
<keyword evidence="5" id="KW-0132">Cell division</keyword>
<evidence type="ECO:0000256" key="12">
    <source>
        <dbReference type="ARBA" id="ARBA00047899"/>
    </source>
</evidence>
<evidence type="ECO:0000256" key="8">
    <source>
        <dbReference type="ARBA" id="ARBA00022777"/>
    </source>
</evidence>
<feature type="binding site" evidence="14">
    <location>
        <position position="49"/>
    </location>
    <ligand>
        <name>ATP</name>
        <dbReference type="ChEBI" id="CHEBI:30616"/>
    </ligand>
</feature>
<dbReference type="Proteomes" id="UP001344447">
    <property type="component" value="Unassembled WGS sequence"/>
</dbReference>
<dbReference type="InterPro" id="IPR017441">
    <property type="entry name" value="Protein_kinase_ATP_BS"/>
</dbReference>
<dbReference type="Gene3D" id="1.25.10.10">
    <property type="entry name" value="Leucine-rich Repeat Variant"/>
    <property type="match status" value="2"/>
</dbReference>
<feature type="compositionally biased region" description="Acidic residues" evidence="15">
    <location>
        <begin position="336"/>
        <end position="345"/>
    </location>
</feature>
<evidence type="ECO:0000256" key="11">
    <source>
        <dbReference type="ARBA" id="ARBA00023306"/>
    </source>
</evidence>
<dbReference type="FunFam" id="1.25.10.10:FF:001530">
    <property type="entry name" value="Serine/threonine-protein kinase sepA"/>
    <property type="match status" value="1"/>
</dbReference>
<keyword evidence="10" id="KW-0206">Cytoskeleton</keyword>
<name>A0AAN7TYW1_9MYCE</name>
<keyword evidence="4" id="KW-0723">Serine/threonine-protein kinase</keyword>
<feature type="compositionally biased region" description="Polar residues" evidence="15">
    <location>
        <begin position="367"/>
        <end position="379"/>
    </location>
</feature>
<dbReference type="PROSITE" id="PS00107">
    <property type="entry name" value="PROTEIN_KINASE_ATP"/>
    <property type="match status" value="1"/>
</dbReference>
<evidence type="ECO:0000256" key="14">
    <source>
        <dbReference type="PROSITE-ProRule" id="PRU10141"/>
    </source>
</evidence>
<keyword evidence="7 14" id="KW-0547">Nucleotide-binding</keyword>
<evidence type="ECO:0000256" key="5">
    <source>
        <dbReference type="ARBA" id="ARBA00022618"/>
    </source>
</evidence>
<dbReference type="PANTHER" id="PTHR48012:SF26">
    <property type="entry name" value="SERINE_THREONINE-PROTEIN KINASE DDB_G0283821-RELATED"/>
    <property type="match status" value="1"/>
</dbReference>
<comment type="catalytic activity">
    <reaction evidence="12">
        <text>L-threonyl-[protein] + ATP = O-phospho-L-threonyl-[protein] + ADP + H(+)</text>
        <dbReference type="Rhea" id="RHEA:46608"/>
        <dbReference type="Rhea" id="RHEA-COMP:11060"/>
        <dbReference type="Rhea" id="RHEA-COMP:11605"/>
        <dbReference type="ChEBI" id="CHEBI:15378"/>
        <dbReference type="ChEBI" id="CHEBI:30013"/>
        <dbReference type="ChEBI" id="CHEBI:30616"/>
        <dbReference type="ChEBI" id="CHEBI:61977"/>
        <dbReference type="ChEBI" id="CHEBI:456216"/>
        <dbReference type="EC" id="2.7.11.1"/>
    </reaction>
</comment>
<keyword evidence="8" id="KW-0418">Kinase</keyword>
<gene>
    <name evidence="17" type="ORF">RB653_002788</name>
</gene>
<dbReference type="EC" id="2.7.11.1" evidence="2"/>
<dbReference type="GO" id="GO:0005815">
    <property type="term" value="C:microtubule organizing center"/>
    <property type="evidence" value="ECO:0007669"/>
    <property type="project" value="UniProtKB-SubCell"/>
</dbReference>
<evidence type="ECO:0000256" key="10">
    <source>
        <dbReference type="ARBA" id="ARBA00023212"/>
    </source>
</evidence>
<dbReference type="PROSITE" id="PS50011">
    <property type="entry name" value="PROTEIN_KINASE_DOM"/>
    <property type="match status" value="1"/>
</dbReference>
<feature type="domain" description="Protein kinase" evidence="16">
    <location>
        <begin position="20"/>
        <end position="270"/>
    </location>
</feature>
<evidence type="ECO:0000256" key="3">
    <source>
        <dbReference type="ARBA" id="ARBA00022490"/>
    </source>
</evidence>
<evidence type="ECO:0000256" key="2">
    <source>
        <dbReference type="ARBA" id="ARBA00012513"/>
    </source>
</evidence>
<dbReference type="EMBL" id="JAVFKY010000004">
    <property type="protein sequence ID" value="KAK5577840.1"/>
    <property type="molecule type" value="Genomic_DNA"/>
</dbReference>
<feature type="compositionally biased region" description="Acidic residues" evidence="15">
    <location>
        <begin position="447"/>
        <end position="468"/>
    </location>
</feature>
<evidence type="ECO:0000256" key="7">
    <source>
        <dbReference type="ARBA" id="ARBA00022741"/>
    </source>
</evidence>
<dbReference type="InterPro" id="IPR000719">
    <property type="entry name" value="Prot_kinase_dom"/>
</dbReference>
<keyword evidence="11" id="KW-0131">Cell cycle</keyword>
<evidence type="ECO:0000256" key="6">
    <source>
        <dbReference type="ARBA" id="ARBA00022679"/>
    </source>
</evidence>
<feature type="region of interest" description="Disordered" evidence="15">
    <location>
        <begin position="312"/>
        <end position="560"/>
    </location>
</feature>
<dbReference type="InterPro" id="IPR016024">
    <property type="entry name" value="ARM-type_fold"/>
</dbReference>